<dbReference type="PANTHER" id="PTHR31327">
    <property type="entry name" value="SPERM MEIOSIS PDZ DOMAIN CONTAINING PROTEINS-RELATED"/>
    <property type="match status" value="1"/>
</dbReference>
<name>A0A2G9TVV4_TELCI</name>
<sequence>MAATSKAEPQVEDKGGSEFNPLEAFDREQGLPQFIPRNLLERQMFTIECAAGEPEAKQFKITSGLLLVAVPAFMNPPLEFGDYVTSVNDEIVRDRAHFYHIIKDFASKQRQRIIKVSVERVISSVQVSKNDPSIPSEIMSSQRCEYFKNTMIFFPRSSLGINIKSVNKKVYVESTDNGFNSIARRAFFIGDALLA</sequence>
<protein>
    <recommendedName>
        <fullName evidence="3">PDZ domain-containing protein</fullName>
    </recommendedName>
</protein>
<dbReference type="EMBL" id="KZ352486">
    <property type="protein sequence ID" value="PIO62156.1"/>
    <property type="molecule type" value="Genomic_DNA"/>
</dbReference>
<keyword evidence="2" id="KW-1185">Reference proteome</keyword>
<dbReference type="InterPro" id="IPR040264">
    <property type="entry name" value="T15H9.4-like"/>
</dbReference>
<dbReference type="AlphaFoldDB" id="A0A2G9TVV4"/>
<proteinExistence type="predicted"/>
<evidence type="ECO:0000313" key="1">
    <source>
        <dbReference type="EMBL" id="PIO62156.1"/>
    </source>
</evidence>
<accession>A0A2G9TVV4</accession>
<feature type="non-terminal residue" evidence="1">
    <location>
        <position position="195"/>
    </location>
</feature>
<evidence type="ECO:0000313" key="2">
    <source>
        <dbReference type="Proteomes" id="UP000230423"/>
    </source>
</evidence>
<organism evidence="1 2">
    <name type="scientific">Teladorsagia circumcincta</name>
    <name type="common">Brown stomach worm</name>
    <name type="synonym">Ostertagia circumcincta</name>
    <dbReference type="NCBI Taxonomy" id="45464"/>
    <lineage>
        <taxon>Eukaryota</taxon>
        <taxon>Metazoa</taxon>
        <taxon>Ecdysozoa</taxon>
        <taxon>Nematoda</taxon>
        <taxon>Chromadorea</taxon>
        <taxon>Rhabditida</taxon>
        <taxon>Rhabditina</taxon>
        <taxon>Rhabditomorpha</taxon>
        <taxon>Strongyloidea</taxon>
        <taxon>Trichostrongylidae</taxon>
        <taxon>Teladorsagia</taxon>
    </lineage>
</organism>
<dbReference type="OrthoDB" id="5875756at2759"/>
<reference evidence="1 2" key="1">
    <citation type="submission" date="2015-09" db="EMBL/GenBank/DDBJ databases">
        <title>Draft genome of the parasitic nematode Teladorsagia circumcincta isolate WARC Sus (inbred).</title>
        <authorList>
            <person name="Mitreva M."/>
        </authorList>
    </citation>
    <scope>NUCLEOTIDE SEQUENCE [LARGE SCALE GENOMIC DNA]</scope>
    <source>
        <strain evidence="1 2">S</strain>
    </source>
</reference>
<gene>
    <name evidence="1" type="ORF">TELCIR_16301</name>
</gene>
<dbReference type="PANTHER" id="PTHR31327:SF7">
    <property type="entry name" value="PDZ DOMAIN-CONTAINING PROTEIN"/>
    <property type="match status" value="1"/>
</dbReference>
<dbReference type="Proteomes" id="UP000230423">
    <property type="component" value="Unassembled WGS sequence"/>
</dbReference>
<evidence type="ECO:0008006" key="3">
    <source>
        <dbReference type="Google" id="ProtNLM"/>
    </source>
</evidence>